<accession>A0A382VND7</accession>
<proteinExistence type="predicted"/>
<reference evidence="1" key="1">
    <citation type="submission" date="2018-05" db="EMBL/GenBank/DDBJ databases">
        <authorList>
            <person name="Lanie J.A."/>
            <person name="Ng W.-L."/>
            <person name="Kazmierczak K.M."/>
            <person name="Andrzejewski T.M."/>
            <person name="Davidsen T.M."/>
            <person name="Wayne K.J."/>
            <person name="Tettelin H."/>
            <person name="Glass J.I."/>
            <person name="Rusch D."/>
            <person name="Podicherti R."/>
            <person name="Tsui H.-C.T."/>
            <person name="Winkler M.E."/>
        </authorList>
    </citation>
    <scope>NUCLEOTIDE SEQUENCE</scope>
</reference>
<evidence type="ECO:0000313" key="1">
    <source>
        <dbReference type="EMBL" id="SVD48013.1"/>
    </source>
</evidence>
<protein>
    <submittedName>
        <fullName evidence="1">Uncharacterized protein</fullName>
    </submittedName>
</protein>
<dbReference type="AlphaFoldDB" id="A0A382VND7"/>
<gene>
    <name evidence="1" type="ORF">METZ01_LOCUS400867</name>
</gene>
<sequence length="115" mass="12384">MFVALVVVAAVLGGDSDPLAVKFDPGNATLKVECSPPSSETSPYDDPGGPVTFSDGYWIDYLEGGRRVMWRVPDSPLARSQGHRSIPENPFVAGVWRFRATLYEGKRGALCGALL</sequence>
<organism evidence="1">
    <name type="scientific">marine metagenome</name>
    <dbReference type="NCBI Taxonomy" id="408172"/>
    <lineage>
        <taxon>unclassified sequences</taxon>
        <taxon>metagenomes</taxon>
        <taxon>ecological metagenomes</taxon>
    </lineage>
</organism>
<name>A0A382VND7_9ZZZZ</name>
<feature type="non-terminal residue" evidence="1">
    <location>
        <position position="115"/>
    </location>
</feature>
<dbReference type="EMBL" id="UINC01153342">
    <property type="protein sequence ID" value="SVD48013.1"/>
    <property type="molecule type" value="Genomic_DNA"/>
</dbReference>